<evidence type="ECO:0008006" key="3">
    <source>
        <dbReference type="Google" id="ProtNLM"/>
    </source>
</evidence>
<dbReference type="OrthoDB" id="8478788at2"/>
<evidence type="ECO:0000313" key="2">
    <source>
        <dbReference type="Proteomes" id="UP000473531"/>
    </source>
</evidence>
<dbReference type="Proteomes" id="UP000473531">
    <property type="component" value="Unassembled WGS sequence"/>
</dbReference>
<dbReference type="AlphaFoldDB" id="A0A6L7GIC1"/>
<gene>
    <name evidence="1" type="ORF">GRI44_09770</name>
</gene>
<protein>
    <recommendedName>
        <fullName evidence="3">PhiE125 gp8 family phage protein</fullName>
    </recommendedName>
</protein>
<comment type="caution">
    <text evidence="1">The sequence shown here is derived from an EMBL/GenBank/DDBJ whole genome shotgun (WGS) entry which is preliminary data.</text>
</comment>
<organism evidence="1 2">
    <name type="scientific">Allopontixanthobacter confluentis</name>
    <dbReference type="NCBI Taxonomy" id="1849021"/>
    <lineage>
        <taxon>Bacteria</taxon>
        <taxon>Pseudomonadati</taxon>
        <taxon>Pseudomonadota</taxon>
        <taxon>Alphaproteobacteria</taxon>
        <taxon>Sphingomonadales</taxon>
        <taxon>Erythrobacteraceae</taxon>
        <taxon>Allopontixanthobacter</taxon>
    </lineage>
</organism>
<reference evidence="1 2" key="1">
    <citation type="submission" date="2019-12" db="EMBL/GenBank/DDBJ databases">
        <title>Genomic-based taxomic classification of the family Erythrobacteraceae.</title>
        <authorList>
            <person name="Xu L."/>
        </authorList>
    </citation>
    <scope>NUCLEOTIDE SEQUENCE [LARGE SCALE GENOMIC DNA]</scope>
    <source>
        <strain evidence="1 2">KCTC 52259</strain>
    </source>
</reference>
<evidence type="ECO:0000313" key="1">
    <source>
        <dbReference type="EMBL" id="MXP15034.1"/>
    </source>
</evidence>
<dbReference type="InterPro" id="IPR011738">
    <property type="entry name" value="Phage_CHP"/>
</dbReference>
<proteinExistence type="predicted"/>
<dbReference type="NCBIfam" id="TIGR02215">
    <property type="entry name" value="phage_chp_gp8"/>
    <property type="match status" value="1"/>
</dbReference>
<dbReference type="EMBL" id="WTYU01000002">
    <property type="protein sequence ID" value="MXP15034.1"/>
    <property type="molecule type" value="Genomic_DNA"/>
</dbReference>
<name>A0A6L7GIC1_9SPHN</name>
<dbReference type="CDD" id="cd08054">
    <property type="entry name" value="gp6"/>
    <property type="match status" value="1"/>
</dbReference>
<keyword evidence="2" id="KW-1185">Reference proteome</keyword>
<sequence length="181" mass="19591">MKRAIVEPAELAGTALDELKQWLAISTPKDDALLVLLMRASLDMCESFTGTMPLEAQCETMLPADGGWHCLGTRPVRSITTVDLVSPGGERSALPVNAYAIDIDADGSGKVRLTRSASEARLAVRFSAGLAPDWGGLPEALRHGIIRLAAHHYRTRDTGPAETPPAAVAALWRPWRRMRLI</sequence>
<dbReference type="Gene3D" id="1.10.3230.30">
    <property type="entry name" value="Phage gp6-like head-tail connector protein"/>
    <property type="match status" value="1"/>
</dbReference>
<accession>A0A6L7GIC1</accession>